<sequence length="235" mass="27090">MTNELPEYGPGPYITEFVSGGPKNYVYRLHTPSTKQYHQVIKVRGITLSSDAMKKLRDFLARRTVATMQLRQPIADQRGNIFGSVFEAKCFELELERTHRLILNFQGFPLDENLFSKAQNIIMNNLTSCPQMMQPMMMPQCQSQYPSPQPQYAPQSQYQPQPQYQPQYQAQPTLAPQPQYQSQLAPPQPQYATPRVPGQSPKRKNNFLKEKALTRCLGTKDNYNRIEMKVDQSIN</sequence>
<evidence type="ECO:0000313" key="3">
    <source>
        <dbReference type="WBParaSite" id="nRc.2.0.1.t07201-RA"/>
    </source>
</evidence>
<accession>A0A915HZC3</accession>
<evidence type="ECO:0000256" key="1">
    <source>
        <dbReference type="SAM" id="MobiDB-lite"/>
    </source>
</evidence>
<dbReference type="WBParaSite" id="nRc.2.0.1.t07201-RA">
    <property type="protein sequence ID" value="nRc.2.0.1.t07201-RA"/>
    <property type="gene ID" value="nRc.2.0.1.g07201"/>
</dbReference>
<dbReference type="AlphaFoldDB" id="A0A915HZC3"/>
<feature type="compositionally biased region" description="Low complexity" evidence="1">
    <location>
        <begin position="140"/>
        <end position="181"/>
    </location>
</feature>
<evidence type="ECO:0000313" key="2">
    <source>
        <dbReference type="Proteomes" id="UP000887565"/>
    </source>
</evidence>
<name>A0A915HZC3_ROMCU</name>
<keyword evidence="2" id="KW-1185">Reference proteome</keyword>
<feature type="region of interest" description="Disordered" evidence="1">
    <location>
        <begin position="140"/>
        <end position="208"/>
    </location>
</feature>
<dbReference type="Proteomes" id="UP000887565">
    <property type="component" value="Unplaced"/>
</dbReference>
<proteinExistence type="predicted"/>
<protein>
    <submittedName>
        <fullName evidence="3">Uncharacterized protein</fullName>
    </submittedName>
</protein>
<organism evidence="2 3">
    <name type="scientific">Romanomermis culicivorax</name>
    <name type="common">Nematode worm</name>
    <dbReference type="NCBI Taxonomy" id="13658"/>
    <lineage>
        <taxon>Eukaryota</taxon>
        <taxon>Metazoa</taxon>
        <taxon>Ecdysozoa</taxon>
        <taxon>Nematoda</taxon>
        <taxon>Enoplea</taxon>
        <taxon>Dorylaimia</taxon>
        <taxon>Mermithida</taxon>
        <taxon>Mermithoidea</taxon>
        <taxon>Mermithidae</taxon>
        <taxon>Romanomermis</taxon>
    </lineage>
</organism>
<reference evidence="3" key="1">
    <citation type="submission" date="2022-11" db="UniProtKB">
        <authorList>
            <consortium name="WormBaseParasite"/>
        </authorList>
    </citation>
    <scope>IDENTIFICATION</scope>
</reference>